<keyword evidence="1" id="KW-0732">Signal</keyword>
<organism evidence="2 3">
    <name type="scientific">Aquabacterium soli</name>
    <dbReference type="NCBI Taxonomy" id="2493092"/>
    <lineage>
        <taxon>Bacteria</taxon>
        <taxon>Pseudomonadati</taxon>
        <taxon>Pseudomonadota</taxon>
        <taxon>Betaproteobacteria</taxon>
        <taxon>Burkholderiales</taxon>
        <taxon>Aquabacterium</taxon>
    </lineage>
</organism>
<gene>
    <name evidence="2" type="ORF">EIP75_01750</name>
</gene>
<feature type="signal peptide" evidence="1">
    <location>
        <begin position="1"/>
        <end position="26"/>
    </location>
</feature>
<protein>
    <recommendedName>
        <fullName evidence="4">Porin</fullName>
    </recommendedName>
</protein>
<name>A0A3R8YRK7_9BURK</name>
<dbReference type="InterPro" id="IPR032638">
    <property type="entry name" value="Porin_5"/>
</dbReference>
<dbReference type="AlphaFoldDB" id="A0A3R8YRK7"/>
<reference evidence="2 3" key="1">
    <citation type="submission" date="2018-12" db="EMBL/GenBank/DDBJ databases">
        <title>The whole draft genome of Aquabacterium sp. SJQ9.</title>
        <authorList>
            <person name="Sun L."/>
            <person name="Gao X."/>
            <person name="Chen W."/>
            <person name="Huang K."/>
        </authorList>
    </citation>
    <scope>NUCLEOTIDE SEQUENCE [LARGE SCALE GENOMIC DNA]</scope>
    <source>
        <strain evidence="2 3">SJQ9</strain>
    </source>
</reference>
<dbReference type="RefSeq" id="WP_125241478.1">
    <property type="nucleotide sequence ID" value="NZ_RSED01000001.1"/>
</dbReference>
<evidence type="ECO:0000256" key="1">
    <source>
        <dbReference type="SAM" id="SignalP"/>
    </source>
</evidence>
<keyword evidence="3" id="KW-1185">Reference proteome</keyword>
<comment type="caution">
    <text evidence="2">The sequence shown here is derived from an EMBL/GenBank/DDBJ whole genome shotgun (WGS) entry which is preliminary data.</text>
</comment>
<dbReference type="Pfam" id="PF16930">
    <property type="entry name" value="Porin_5"/>
    <property type="match status" value="1"/>
</dbReference>
<feature type="chain" id="PRO_5018565010" description="Porin" evidence="1">
    <location>
        <begin position="27"/>
        <end position="570"/>
    </location>
</feature>
<accession>A0A3R8YRK7</accession>
<evidence type="ECO:0000313" key="2">
    <source>
        <dbReference type="EMBL" id="RRS06335.1"/>
    </source>
</evidence>
<dbReference type="OrthoDB" id="5372286at2"/>
<evidence type="ECO:0008006" key="4">
    <source>
        <dbReference type="Google" id="ProtNLM"/>
    </source>
</evidence>
<dbReference type="EMBL" id="RSED01000001">
    <property type="protein sequence ID" value="RRS06335.1"/>
    <property type="molecule type" value="Genomic_DNA"/>
</dbReference>
<proteinExistence type="predicted"/>
<dbReference type="SUPFAM" id="SSF56935">
    <property type="entry name" value="Porins"/>
    <property type="match status" value="1"/>
</dbReference>
<sequence>MTSTSFRYWPALSAMVLALTAPAAHADERAALETLRQTTRNLIDALVEGGVLSREKADALMAAAEQKAAAEQTRKPVPAATTTADGKPVLRVPYVPDSVRNQIRDEVKEEVLAQAKAERWGVPNATPSWVDRIRIEGDMRVRYQRDDASENNTSAITYLAAELNNANGISRIPDFAAYRLTSTNLPQPVNDPASDRSRERVRLRLGVSAKVTDEVGVGVRLATGNATDRVSTNQTMGQNFNKYQLFVDRAFVRLDPAEWVTIQGGRIPNPWFSSEMTWNENLNFEGFAATFRSPDPTASVRPFVTLGYFPLRESTPPSRNSRSLWGAQVGANWDLSARTRVKLGLAYYQYNNLEGRSDNDYTISGTSVPTGSTYGQYEYPVGLRQKGNTVFETNPLLSGSLDTAPVWGLAYQFKPIVLTASAEFTHFNPFNIMVSAEYANNTAFSASDFRERATFPTYANVDPGGKRDGYQLKVALGASEVRESHDWQVQATYRNVGSDAVLDAFTDSDLGLGGTNLRGYILGFTYGLYRNSTIGVRYLAAENINSTINSNFPNATYKVNSLQVDFNVRF</sequence>
<dbReference type="Proteomes" id="UP000269265">
    <property type="component" value="Unassembled WGS sequence"/>
</dbReference>
<evidence type="ECO:0000313" key="3">
    <source>
        <dbReference type="Proteomes" id="UP000269265"/>
    </source>
</evidence>